<dbReference type="EMBL" id="AFNU02000001">
    <property type="protein sequence ID" value="ERJ13790.1"/>
    <property type="molecule type" value="Genomic_DNA"/>
</dbReference>
<evidence type="ECO:0000256" key="3">
    <source>
        <dbReference type="ARBA" id="ARBA00022801"/>
    </source>
</evidence>
<dbReference type="InterPro" id="IPR001279">
    <property type="entry name" value="Metallo-B-lactamas"/>
</dbReference>
<dbReference type="InterPro" id="IPR036866">
    <property type="entry name" value="RibonucZ/Hydroxyglut_hydro"/>
</dbReference>
<dbReference type="STRING" id="1033810.HLPCO_000456"/>
<name>U2FM34_9MOLU</name>
<dbReference type="GO" id="GO:0004416">
    <property type="term" value="F:hydroxyacylglutathione hydrolase activity"/>
    <property type="evidence" value="ECO:0007669"/>
    <property type="project" value="UniProtKB-EC"/>
</dbReference>
<accession>U2FM34</accession>
<keyword evidence="4" id="KW-0862">Zinc</keyword>
<dbReference type="Pfam" id="PF00753">
    <property type="entry name" value="Lactamase_B"/>
    <property type="match status" value="1"/>
</dbReference>
<dbReference type="RefSeq" id="WP_008826103.1">
    <property type="nucleotide sequence ID" value="NZ_AFNU02000001.1"/>
</dbReference>
<dbReference type="eggNOG" id="COG0491">
    <property type="taxonomic scope" value="Bacteria"/>
</dbReference>
<reference evidence="6 7" key="1">
    <citation type="journal article" date="2011" name="J. Bacteriol.">
        <title>Genome sequence of Haloplasma contractile, an unusual contractile bacterium from a deep-sea anoxic brine lake.</title>
        <authorList>
            <person name="Antunes A."/>
            <person name="Alam I."/>
            <person name="El Dorry H."/>
            <person name="Siam R."/>
            <person name="Robertson A."/>
            <person name="Bajic V.B."/>
            <person name="Stingl U."/>
        </authorList>
    </citation>
    <scope>NUCLEOTIDE SEQUENCE [LARGE SCALE GENOMIC DNA]</scope>
    <source>
        <strain evidence="6 7">SSD-17B</strain>
    </source>
</reference>
<dbReference type="CDD" id="cd06262">
    <property type="entry name" value="metallo-hydrolase-like_MBL-fold"/>
    <property type="match status" value="1"/>
</dbReference>
<keyword evidence="3 6" id="KW-0378">Hydrolase</keyword>
<dbReference type="FunCoup" id="U2FM34">
    <property type="interactions" value="294"/>
</dbReference>
<dbReference type="InParanoid" id="U2FM34"/>
<reference evidence="6 7" key="2">
    <citation type="journal article" date="2013" name="PLoS ONE">
        <title>INDIGO - INtegrated Data Warehouse of MIcrobial GenOmes with Examples from the Red Sea Extremophiles.</title>
        <authorList>
            <person name="Alam I."/>
            <person name="Antunes A."/>
            <person name="Kamau A.A."/>
            <person name="Ba Alawi W."/>
            <person name="Kalkatawi M."/>
            <person name="Stingl U."/>
            <person name="Bajic V.B."/>
        </authorList>
    </citation>
    <scope>NUCLEOTIDE SEQUENCE [LARGE SCALE GENOMIC DNA]</scope>
    <source>
        <strain evidence="6 7">SSD-17B</strain>
    </source>
</reference>
<evidence type="ECO:0000313" key="6">
    <source>
        <dbReference type="EMBL" id="ERJ13790.1"/>
    </source>
</evidence>
<dbReference type="SMART" id="SM00849">
    <property type="entry name" value="Lactamase_B"/>
    <property type="match status" value="1"/>
</dbReference>
<dbReference type="PANTHER" id="PTHR46233">
    <property type="entry name" value="HYDROXYACYLGLUTATHIONE HYDROLASE GLOC"/>
    <property type="match status" value="1"/>
</dbReference>
<feature type="domain" description="Metallo-beta-lactamase" evidence="5">
    <location>
        <begin position="12"/>
        <end position="195"/>
    </location>
</feature>
<dbReference type="EC" id="3.1.2.6" evidence="6"/>
<evidence type="ECO:0000256" key="2">
    <source>
        <dbReference type="ARBA" id="ARBA00022723"/>
    </source>
</evidence>
<dbReference type="Gene3D" id="3.60.15.10">
    <property type="entry name" value="Ribonuclease Z/Hydroxyacylglutathione hydrolase-like"/>
    <property type="match status" value="1"/>
</dbReference>
<comment type="caution">
    <text evidence="6">The sequence shown here is derived from an EMBL/GenBank/DDBJ whole genome shotgun (WGS) entry which is preliminary data.</text>
</comment>
<evidence type="ECO:0000256" key="4">
    <source>
        <dbReference type="ARBA" id="ARBA00022833"/>
    </source>
</evidence>
<protein>
    <submittedName>
        <fullName evidence="6">Metallo-beta-lactamase family protein</fullName>
        <ecNumber evidence="6">3.1.2.6</ecNumber>
    </submittedName>
</protein>
<dbReference type="AlphaFoldDB" id="U2FM34"/>
<proteinExistence type="predicted"/>
<dbReference type="InterPro" id="IPR051453">
    <property type="entry name" value="MBL_Glyoxalase_II"/>
</dbReference>
<dbReference type="GO" id="GO:0046872">
    <property type="term" value="F:metal ion binding"/>
    <property type="evidence" value="ECO:0007669"/>
    <property type="project" value="UniProtKB-KW"/>
</dbReference>
<dbReference type="Proteomes" id="UP000005707">
    <property type="component" value="Unassembled WGS sequence"/>
</dbReference>
<keyword evidence="7" id="KW-1185">Reference proteome</keyword>
<evidence type="ECO:0000256" key="1">
    <source>
        <dbReference type="ARBA" id="ARBA00001947"/>
    </source>
</evidence>
<keyword evidence="2" id="KW-0479">Metal-binding</keyword>
<dbReference type="OrthoDB" id="9802248at2"/>
<sequence>MKIEMMTVGLLSTNCYFLINPDKKTLIVDPGGSTEAIINKVKDENLEIVAVLLTHAHFDHFMSCNTVCKQYDVPVYIYKDEYKLLYDPKLNMSAHFAQGSPVKLDADITVHRLKQKTVTIEDSFTFDVLHVPGHSPGSACYYFKDKPIVLTGDTLFHYSIGRTDFSPYGDQDKLITNIHKKLLTLPDETIVYPGHGVHTTIGFEKRKNPYFMSLDELLS</sequence>
<comment type="cofactor">
    <cofactor evidence="1">
        <name>Zn(2+)</name>
        <dbReference type="ChEBI" id="CHEBI:29105"/>
    </cofactor>
</comment>
<evidence type="ECO:0000313" key="7">
    <source>
        <dbReference type="Proteomes" id="UP000005707"/>
    </source>
</evidence>
<dbReference type="SUPFAM" id="SSF56281">
    <property type="entry name" value="Metallo-hydrolase/oxidoreductase"/>
    <property type="match status" value="1"/>
</dbReference>
<evidence type="ECO:0000259" key="5">
    <source>
        <dbReference type="SMART" id="SM00849"/>
    </source>
</evidence>
<gene>
    <name evidence="6" type="ORF">HLPCO_000456</name>
</gene>
<organism evidence="6 7">
    <name type="scientific">Haloplasma contractile SSD-17B</name>
    <dbReference type="NCBI Taxonomy" id="1033810"/>
    <lineage>
        <taxon>Bacteria</taxon>
        <taxon>Bacillati</taxon>
        <taxon>Mycoplasmatota</taxon>
        <taxon>Mollicutes</taxon>
        <taxon>Haloplasmatales</taxon>
        <taxon>Haloplasmataceae</taxon>
        <taxon>Haloplasma</taxon>
    </lineage>
</organism>
<dbReference type="PANTHER" id="PTHR46233:SF3">
    <property type="entry name" value="HYDROXYACYLGLUTATHIONE HYDROLASE GLOC"/>
    <property type="match status" value="1"/>
</dbReference>